<dbReference type="AlphaFoldDB" id="A0A0F9E1E3"/>
<proteinExistence type="predicted"/>
<organism evidence="1">
    <name type="scientific">marine sediment metagenome</name>
    <dbReference type="NCBI Taxonomy" id="412755"/>
    <lineage>
        <taxon>unclassified sequences</taxon>
        <taxon>metagenomes</taxon>
        <taxon>ecological metagenomes</taxon>
    </lineage>
</organism>
<comment type="caution">
    <text evidence="1">The sequence shown here is derived from an EMBL/GenBank/DDBJ whole genome shotgun (WGS) entry which is preliminary data.</text>
</comment>
<reference evidence="1" key="1">
    <citation type="journal article" date="2015" name="Nature">
        <title>Complex archaea that bridge the gap between prokaryotes and eukaryotes.</title>
        <authorList>
            <person name="Spang A."/>
            <person name="Saw J.H."/>
            <person name="Jorgensen S.L."/>
            <person name="Zaremba-Niedzwiedzka K."/>
            <person name="Martijn J."/>
            <person name="Lind A.E."/>
            <person name="van Eijk R."/>
            <person name="Schleper C."/>
            <person name="Guy L."/>
            <person name="Ettema T.J."/>
        </authorList>
    </citation>
    <scope>NUCLEOTIDE SEQUENCE</scope>
</reference>
<protein>
    <submittedName>
        <fullName evidence="1">Uncharacterized protein</fullName>
    </submittedName>
</protein>
<evidence type="ECO:0000313" key="1">
    <source>
        <dbReference type="EMBL" id="KKL59916.1"/>
    </source>
</evidence>
<sequence>MEIENEKILPETRILLFDSSLFINDIITPLKITLKPATVIRRYGYKSKYFGNYPDLIDVIFDHKPDKISKAHFTYGAIIIKGD</sequence>
<dbReference type="EMBL" id="LAZR01029324">
    <property type="protein sequence ID" value="KKL59916.1"/>
    <property type="molecule type" value="Genomic_DNA"/>
</dbReference>
<accession>A0A0F9E1E3</accession>
<gene>
    <name evidence="1" type="ORF">LCGC14_2210550</name>
</gene>
<name>A0A0F9E1E3_9ZZZZ</name>